<protein>
    <recommendedName>
        <fullName evidence="2">SAP domain-containing protein</fullName>
    </recommendedName>
</protein>
<dbReference type="EMBL" id="KV784364">
    <property type="protein sequence ID" value="OEU12697.1"/>
    <property type="molecule type" value="Genomic_DNA"/>
</dbReference>
<dbReference type="Proteomes" id="UP000095751">
    <property type="component" value="Unassembled WGS sequence"/>
</dbReference>
<dbReference type="Gene3D" id="1.10.720.30">
    <property type="entry name" value="SAP domain"/>
    <property type="match status" value="1"/>
</dbReference>
<dbReference type="KEGG" id="fcy:FRACYDRAFT_243954"/>
<gene>
    <name evidence="3" type="ORF">FRACYDRAFT_243954</name>
</gene>
<name>A0A1E7F3H6_9STRA</name>
<sequence>MDAPPADNPSLEEEDDGDNCCLGVEASGDHDDDAEGGAEWVRFRRYEEGNQLSDDEEDDDDDDNNDLREVLLNAPPPPLPPPPINATVSVPDNGGDLINNSVGKQVIDLINDSVGKHVPIDDEKLNTMKVKEIKDQLKHRDIPSSNGIRTVLLDQLKAALKEKKPYYSLEQLKSLKKKKKKKTNVASVSTGLSGFPSTAYWKELKGTTTAVDPTNPTFANARPPTVPEEDADVPLNKKYNFEEVIDVPVFSAKTKVYEFKRNGEIKIDVATKEPIMKEIPRKHGAVNPVFIKKHKLTKMSRPHEFADAFIPFKSKYSSYENTAGGFSFLNLTKWTNTKAMNADAGKDGSTYKDFVPFSVRELRSHFGLYVLQGLSPSPRVEYKFKPQTADPVNGNDYVYQSFGQKMNRERRHKHFKAFLSFQDPTMKVPSRDSFPNWKVRPLLQWINHIGPLAWMLGMNISVDEMTMRMKGVHRDRMTIKFKAEGDGFMTDALCQEGYCYQHYMRNEPAPQKYLNMGFSPLHCRKVLCHGVARKGGRGVPECVKQLEVTRRSEQLRVRGTVKAALLLGDDHVPCLVASSVYDTKPVHYLSMVSIRIEWIEVKKKAFNVDTNQWEEIKFLRMNFINNYNFTMGHVDVAIALIFGYAIESGGGRWYSGALVNELEGVEAKHLLTHYEFRKDIALYWINPQRTASPATATANSDCGRSAGTSMTSSRRKRPRLLFTSPNSVVSTLTVPTTVSTGTPSTSSTVSDASLDVNGSLNCRLNRTLDHYPRPAAEMRRCALHMWCGKMRVESTLLYCKTCNVTVCSECYRLFHVEADLVEKKKEIENKLRRTFDWKKTKSKKKMKGNKYHDFD</sequence>
<keyword evidence="4" id="KW-1185">Reference proteome</keyword>
<dbReference type="InterPro" id="IPR036361">
    <property type="entry name" value="SAP_dom_sf"/>
</dbReference>
<dbReference type="AlphaFoldDB" id="A0A1E7F3H6"/>
<evidence type="ECO:0000259" key="2">
    <source>
        <dbReference type="SMART" id="SM00513"/>
    </source>
</evidence>
<feature type="compositionally biased region" description="Acidic residues" evidence="1">
    <location>
        <begin position="53"/>
        <end position="64"/>
    </location>
</feature>
<feature type="compositionally biased region" description="Polar residues" evidence="1">
    <location>
        <begin position="695"/>
        <end position="712"/>
    </location>
</feature>
<dbReference type="InterPro" id="IPR003034">
    <property type="entry name" value="SAP_dom"/>
</dbReference>
<dbReference type="PANTHER" id="PTHR46599:SF3">
    <property type="entry name" value="PIGGYBAC TRANSPOSABLE ELEMENT-DERIVED PROTEIN 4"/>
    <property type="match status" value="1"/>
</dbReference>
<proteinExistence type="predicted"/>
<accession>A0A1E7F3H6</accession>
<feature type="region of interest" description="Disordered" evidence="1">
    <location>
        <begin position="1"/>
        <end position="86"/>
    </location>
</feature>
<feature type="compositionally biased region" description="Pro residues" evidence="1">
    <location>
        <begin position="74"/>
        <end position="84"/>
    </location>
</feature>
<organism evidence="3 4">
    <name type="scientific">Fragilariopsis cylindrus CCMP1102</name>
    <dbReference type="NCBI Taxonomy" id="635003"/>
    <lineage>
        <taxon>Eukaryota</taxon>
        <taxon>Sar</taxon>
        <taxon>Stramenopiles</taxon>
        <taxon>Ochrophyta</taxon>
        <taxon>Bacillariophyta</taxon>
        <taxon>Bacillariophyceae</taxon>
        <taxon>Bacillariophycidae</taxon>
        <taxon>Bacillariales</taxon>
        <taxon>Bacillariaceae</taxon>
        <taxon>Fragilariopsis</taxon>
    </lineage>
</organism>
<reference evidence="3 4" key="1">
    <citation type="submission" date="2016-09" db="EMBL/GenBank/DDBJ databases">
        <title>Extensive genetic diversity and differential bi-allelic expression allows diatom success in the polar Southern Ocean.</title>
        <authorList>
            <consortium name="DOE Joint Genome Institute"/>
            <person name="Mock T."/>
            <person name="Otillar R.P."/>
            <person name="Strauss J."/>
            <person name="Dupont C."/>
            <person name="Frickenhaus S."/>
            <person name="Maumus F."/>
            <person name="Mcmullan M."/>
            <person name="Sanges R."/>
            <person name="Schmutz J."/>
            <person name="Toseland A."/>
            <person name="Valas R."/>
            <person name="Veluchamy A."/>
            <person name="Ward B.J."/>
            <person name="Allen A."/>
            <person name="Barry K."/>
            <person name="Falciatore A."/>
            <person name="Ferrante M."/>
            <person name="Fortunato A.E."/>
            <person name="Gloeckner G."/>
            <person name="Gruber A."/>
            <person name="Hipkin R."/>
            <person name="Janech M."/>
            <person name="Kroth P."/>
            <person name="Leese F."/>
            <person name="Lindquist E."/>
            <person name="Lyon B.R."/>
            <person name="Martin J."/>
            <person name="Mayer C."/>
            <person name="Parker M."/>
            <person name="Quesneville H."/>
            <person name="Raymond J."/>
            <person name="Uhlig C."/>
            <person name="Valentin K.U."/>
            <person name="Worden A.Z."/>
            <person name="Armbrust E.V."/>
            <person name="Bowler C."/>
            <person name="Green B."/>
            <person name="Moulton V."/>
            <person name="Van Oosterhout C."/>
            <person name="Grigoriev I."/>
        </authorList>
    </citation>
    <scope>NUCLEOTIDE SEQUENCE [LARGE SCALE GENOMIC DNA]</scope>
    <source>
        <strain evidence="3 4">CCMP1102</strain>
    </source>
</reference>
<feature type="region of interest" description="Disordered" evidence="1">
    <location>
        <begin position="695"/>
        <end position="716"/>
    </location>
</feature>
<dbReference type="PANTHER" id="PTHR46599">
    <property type="entry name" value="PIGGYBAC TRANSPOSABLE ELEMENT-DERIVED PROTEIN 4"/>
    <property type="match status" value="1"/>
</dbReference>
<dbReference type="InterPro" id="IPR029526">
    <property type="entry name" value="PGBD"/>
</dbReference>
<evidence type="ECO:0000256" key="1">
    <source>
        <dbReference type="SAM" id="MobiDB-lite"/>
    </source>
</evidence>
<dbReference type="InParanoid" id="A0A1E7F3H6"/>
<dbReference type="SMART" id="SM00513">
    <property type="entry name" value="SAP"/>
    <property type="match status" value="1"/>
</dbReference>
<feature type="domain" description="SAP" evidence="2">
    <location>
        <begin position="125"/>
        <end position="160"/>
    </location>
</feature>
<dbReference type="OrthoDB" id="6778704at2759"/>
<dbReference type="Pfam" id="PF13843">
    <property type="entry name" value="DDE_Tnp_1_7"/>
    <property type="match status" value="1"/>
</dbReference>
<evidence type="ECO:0000313" key="4">
    <source>
        <dbReference type="Proteomes" id="UP000095751"/>
    </source>
</evidence>
<evidence type="ECO:0000313" key="3">
    <source>
        <dbReference type="EMBL" id="OEU12697.1"/>
    </source>
</evidence>